<keyword evidence="1" id="KW-0472">Membrane</keyword>
<organism evidence="4 5">
    <name type="scientific">Deinococcus oregonensis</name>
    <dbReference type="NCBI Taxonomy" id="1805970"/>
    <lineage>
        <taxon>Bacteria</taxon>
        <taxon>Thermotogati</taxon>
        <taxon>Deinococcota</taxon>
        <taxon>Deinococci</taxon>
        <taxon>Deinococcales</taxon>
        <taxon>Deinococcaceae</taxon>
        <taxon>Deinococcus</taxon>
    </lineage>
</organism>
<evidence type="ECO:0000256" key="1">
    <source>
        <dbReference type="SAM" id="Phobius"/>
    </source>
</evidence>
<name>A0ABV6AWS5_9DEIO</name>
<feature type="transmembrane region" description="Helical" evidence="1">
    <location>
        <begin position="491"/>
        <end position="512"/>
    </location>
</feature>
<comment type="caution">
    <text evidence="4">The sequence shown here is derived from an EMBL/GenBank/DDBJ whole genome shotgun (WGS) entry which is preliminary data.</text>
</comment>
<sequence>MAADLSRFTSLPVKAQRQAVQPLLQAASVRRAEEQRLTGEQLSVQRQLAALPQASLTSHAAVAVPARPVTAGDWVTVMRHQAEQINGQRLSSREHDGFLALQRQVTQTLVQGFRQDRQAPDARYAQYGEHLATLQRHPNSASVSRVVLGFIPQRERLPLQRAVDQALQRQVEQEAQGQAAVQRQTLQRKKAELDEESLQPVMQRIAARRGAGNPLPAAIQRHLEQGLNHDLSQVRIHDDAEADKLSRKVNALAFTTGSDIFFQSGQFNPNTQSGLELLAHEVTHTVQQSKGQVGTGIDPDAGLESEARKMGRKLSARRASRQAWSVRPATRQVSGGLSLQRQYHTPFVLMNSQTKTTFSLGGQGKGWADANSAVQLALQMTPGRLKQQFKGMPEALGQGLLIMVRDIALTLGISTAVGAVIGAFFSGVGAVPGATIGFEVGNLVLTAWGLGAVVVTLKNQFNSLGQSIRQFTILSKAANGNAQTIKQAADALTNGILIVCTGLVLAVGALLIKNGAPWLIKSKLGTAIGAESSASPSLMWLKQRQQLTATRSTVSALIERGRAVGRARLNREAALLSRGLKMASGTVKGIDPPGDPALLAQAVKVGTLKYQLHPGFAAVKAELARYGFEIREASATHVVYQRILDPKNKRVILSIQKFINLEPNVRFLDLLHELDHVRQLMLNLKGEMFTETGLMRPNTADIKSFSNDPLYRKSTLTLPQNTITEIHVRLKEYLRLKAAGADAALLAEHYEGLAQWSMAFREAISSARGSSAPKLLEDWAYSQFPDLPLLIDEFQSLPPLDGQRIHLR</sequence>
<dbReference type="Pfam" id="PF13699">
    <property type="entry name" value="eCIS_core"/>
    <property type="match status" value="1"/>
</dbReference>
<evidence type="ECO:0000313" key="5">
    <source>
        <dbReference type="Proteomes" id="UP001589733"/>
    </source>
</evidence>
<protein>
    <submittedName>
        <fullName evidence="4">DUF4157 domain-containing protein</fullName>
    </submittedName>
</protein>
<dbReference type="EMBL" id="JBHLYR010000027">
    <property type="protein sequence ID" value="MFB9991963.1"/>
    <property type="molecule type" value="Genomic_DNA"/>
</dbReference>
<keyword evidence="1" id="KW-0812">Transmembrane</keyword>
<evidence type="ECO:0000259" key="3">
    <source>
        <dbReference type="Pfam" id="PF21724"/>
    </source>
</evidence>
<dbReference type="Proteomes" id="UP001589733">
    <property type="component" value="Unassembled WGS sequence"/>
</dbReference>
<dbReference type="RefSeq" id="WP_380007999.1">
    <property type="nucleotide sequence ID" value="NZ_JBHLYR010000027.1"/>
</dbReference>
<keyword evidence="5" id="KW-1185">Reference proteome</keyword>
<accession>A0ABV6AWS5</accession>
<feature type="domain" description="NAD(+)--protein-arginine ADP-ribosyltransferase Tre1-like N-terminal" evidence="3">
    <location>
        <begin position="372"/>
        <end position="543"/>
    </location>
</feature>
<dbReference type="InterPro" id="IPR025295">
    <property type="entry name" value="eCIS_core_dom"/>
</dbReference>
<gene>
    <name evidence="4" type="ORF">ACFFLM_08325</name>
</gene>
<dbReference type="InterPro" id="IPR049195">
    <property type="entry name" value="Tre1-like_N"/>
</dbReference>
<dbReference type="Pfam" id="PF21724">
    <property type="entry name" value="DUF6861"/>
    <property type="match status" value="1"/>
</dbReference>
<evidence type="ECO:0000259" key="2">
    <source>
        <dbReference type="Pfam" id="PF13699"/>
    </source>
</evidence>
<feature type="domain" description="eCIS core" evidence="2">
    <location>
        <begin position="214"/>
        <end position="291"/>
    </location>
</feature>
<keyword evidence="1" id="KW-1133">Transmembrane helix</keyword>
<evidence type="ECO:0000313" key="4">
    <source>
        <dbReference type="EMBL" id="MFB9991963.1"/>
    </source>
</evidence>
<reference evidence="4 5" key="1">
    <citation type="submission" date="2024-09" db="EMBL/GenBank/DDBJ databases">
        <authorList>
            <person name="Sun Q."/>
            <person name="Mori K."/>
        </authorList>
    </citation>
    <scope>NUCLEOTIDE SEQUENCE [LARGE SCALE GENOMIC DNA]</scope>
    <source>
        <strain evidence="4 5">JCM 13503</strain>
    </source>
</reference>
<proteinExistence type="predicted"/>